<dbReference type="NCBIfam" id="TIGR00945">
    <property type="entry name" value="tatC"/>
    <property type="match status" value="1"/>
</dbReference>
<accession>A0A6J6IRG2</accession>
<dbReference type="GO" id="GO:0009977">
    <property type="term" value="F:proton motive force dependent protein transmembrane transporter activity"/>
    <property type="evidence" value="ECO:0007669"/>
    <property type="project" value="TreeGrafter"/>
</dbReference>
<dbReference type="PANTHER" id="PTHR30371:SF0">
    <property type="entry name" value="SEC-INDEPENDENT PROTEIN TRANSLOCASE PROTEIN TATC, CHLOROPLASTIC-RELATED"/>
    <property type="match status" value="1"/>
</dbReference>
<keyword evidence="4 5" id="KW-0472">Membrane</keyword>
<evidence type="ECO:0000256" key="4">
    <source>
        <dbReference type="ARBA" id="ARBA00023136"/>
    </source>
</evidence>
<sequence>MARKKNPEKRMGLGGHLRELRNRLFWSALFIMAGAVVGWMIFDQVFDLLQAPVVRYAAENHSNTTINFGSVTGAFDLRMQTSIFLGVLLGSPFWLYNLWAFITPGLKKKERRYTITFLGTAVPLFVAGCWLAWVSLPYFIASLISFTPSGAANVINANEYVLFTIRVLLVFGIAFVLPAVLVLLNFIGILSAASILKSWRLAVFISAIIAALATPVSDPMSMLLVMIPMTVLYFLSAGIASIHDKRAAKRAKALGLDFDELNNLADESDS</sequence>
<feature type="transmembrane region" description="Helical" evidence="5">
    <location>
        <begin position="114"/>
        <end position="140"/>
    </location>
</feature>
<organism evidence="6">
    <name type="scientific">freshwater metagenome</name>
    <dbReference type="NCBI Taxonomy" id="449393"/>
    <lineage>
        <taxon>unclassified sequences</taxon>
        <taxon>metagenomes</taxon>
        <taxon>ecological metagenomes</taxon>
    </lineage>
</organism>
<feature type="transmembrane region" description="Helical" evidence="5">
    <location>
        <begin position="160"/>
        <end position="187"/>
    </location>
</feature>
<dbReference type="HAMAP" id="MF_00902">
    <property type="entry name" value="TatC"/>
    <property type="match status" value="1"/>
</dbReference>
<feature type="transmembrane region" description="Helical" evidence="5">
    <location>
        <begin position="199"/>
        <end position="216"/>
    </location>
</feature>
<dbReference type="GO" id="GO:0065002">
    <property type="term" value="P:intracellular protein transmembrane transport"/>
    <property type="evidence" value="ECO:0007669"/>
    <property type="project" value="TreeGrafter"/>
</dbReference>
<keyword evidence="2 5" id="KW-0812">Transmembrane</keyword>
<feature type="transmembrane region" description="Helical" evidence="5">
    <location>
        <begin position="24"/>
        <end position="42"/>
    </location>
</feature>
<protein>
    <submittedName>
        <fullName evidence="6">Unannotated protein</fullName>
    </submittedName>
</protein>
<evidence type="ECO:0000256" key="3">
    <source>
        <dbReference type="ARBA" id="ARBA00022989"/>
    </source>
</evidence>
<dbReference type="PANTHER" id="PTHR30371">
    <property type="entry name" value="SEC-INDEPENDENT PROTEIN TRANSLOCASE PROTEIN TATC"/>
    <property type="match status" value="1"/>
</dbReference>
<evidence type="ECO:0000256" key="5">
    <source>
        <dbReference type="SAM" id="Phobius"/>
    </source>
</evidence>
<dbReference type="PRINTS" id="PR01840">
    <property type="entry name" value="TATCFAMILY"/>
</dbReference>
<feature type="transmembrane region" description="Helical" evidence="5">
    <location>
        <begin position="222"/>
        <end position="242"/>
    </location>
</feature>
<dbReference type="AlphaFoldDB" id="A0A6J6IRG2"/>
<name>A0A6J6IRG2_9ZZZZ</name>
<evidence type="ECO:0000256" key="1">
    <source>
        <dbReference type="ARBA" id="ARBA00004141"/>
    </source>
</evidence>
<feature type="transmembrane region" description="Helical" evidence="5">
    <location>
        <begin position="83"/>
        <end position="102"/>
    </location>
</feature>
<dbReference type="GO" id="GO:0033281">
    <property type="term" value="C:TAT protein transport complex"/>
    <property type="evidence" value="ECO:0007669"/>
    <property type="project" value="TreeGrafter"/>
</dbReference>
<keyword evidence="3 5" id="KW-1133">Transmembrane helix</keyword>
<comment type="subcellular location">
    <subcellularLocation>
        <location evidence="1">Membrane</location>
        <topology evidence="1">Multi-pass membrane protein</topology>
    </subcellularLocation>
</comment>
<dbReference type="EMBL" id="CAEZVN010000015">
    <property type="protein sequence ID" value="CAB4627231.1"/>
    <property type="molecule type" value="Genomic_DNA"/>
</dbReference>
<dbReference type="InterPro" id="IPR002033">
    <property type="entry name" value="TatC"/>
</dbReference>
<gene>
    <name evidence="6" type="ORF">UFOPK2001_00299</name>
</gene>
<reference evidence="6" key="1">
    <citation type="submission" date="2020-05" db="EMBL/GenBank/DDBJ databases">
        <authorList>
            <person name="Chiriac C."/>
            <person name="Salcher M."/>
            <person name="Ghai R."/>
            <person name="Kavagutti S V."/>
        </authorList>
    </citation>
    <scope>NUCLEOTIDE SEQUENCE</scope>
</reference>
<dbReference type="GO" id="GO:0043953">
    <property type="term" value="P:protein transport by the Tat complex"/>
    <property type="evidence" value="ECO:0007669"/>
    <property type="project" value="TreeGrafter"/>
</dbReference>
<proteinExistence type="inferred from homology"/>
<evidence type="ECO:0000313" key="6">
    <source>
        <dbReference type="EMBL" id="CAB4627231.1"/>
    </source>
</evidence>
<evidence type="ECO:0000256" key="2">
    <source>
        <dbReference type="ARBA" id="ARBA00022692"/>
    </source>
</evidence>
<dbReference type="Pfam" id="PF00902">
    <property type="entry name" value="TatC"/>
    <property type="match status" value="1"/>
</dbReference>